<dbReference type="InterPro" id="IPR029787">
    <property type="entry name" value="Nucleotide_cyclase"/>
</dbReference>
<name>A0ABQ2GY32_9PSED</name>
<keyword evidence="6" id="KW-1185">Reference proteome</keyword>
<dbReference type="EMBL" id="BMNW01000006">
    <property type="protein sequence ID" value="GGM17855.1"/>
    <property type="molecule type" value="Genomic_DNA"/>
</dbReference>
<evidence type="ECO:0000313" key="5">
    <source>
        <dbReference type="EMBL" id="GGM17855.1"/>
    </source>
</evidence>
<reference evidence="6" key="1">
    <citation type="journal article" date="2019" name="Int. J. Syst. Evol. Microbiol.">
        <title>The Global Catalogue of Microorganisms (GCM) 10K type strain sequencing project: providing services to taxonomists for standard genome sequencing and annotation.</title>
        <authorList>
            <consortium name="The Broad Institute Genomics Platform"/>
            <consortium name="The Broad Institute Genome Sequencing Center for Infectious Disease"/>
            <person name="Wu L."/>
            <person name="Ma J."/>
        </authorList>
    </citation>
    <scope>NUCLEOTIDE SEQUENCE [LARGE SCALE GENOMIC DNA]</scope>
    <source>
        <strain evidence="6">JCM 13501</strain>
    </source>
</reference>
<evidence type="ECO:0000313" key="6">
    <source>
        <dbReference type="Proteomes" id="UP000616499"/>
    </source>
</evidence>
<dbReference type="EC" id="2.7.7.65" evidence="1"/>
<dbReference type="Gene3D" id="3.30.70.270">
    <property type="match status" value="1"/>
</dbReference>
<accession>A0ABQ2GY32</accession>
<dbReference type="SUPFAM" id="SSF55073">
    <property type="entry name" value="Nucleotide cyclase"/>
    <property type="match status" value="1"/>
</dbReference>
<evidence type="ECO:0000256" key="2">
    <source>
        <dbReference type="ARBA" id="ARBA00034247"/>
    </source>
</evidence>
<comment type="caution">
    <text evidence="5">The sequence shown here is derived from an EMBL/GenBank/DDBJ whole genome shotgun (WGS) entry which is preliminary data.</text>
</comment>
<dbReference type="PANTHER" id="PTHR45138:SF9">
    <property type="entry name" value="DIGUANYLATE CYCLASE DGCM-RELATED"/>
    <property type="match status" value="1"/>
</dbReference>
<feature type="transmembrane region" description="Helical" evidence="3">
    <location>
        <begin position="226"/>
        <end position="245"/>
    </location>
</feature>
<dbReference type="CDD" id="cd12915">
    <property type="entry name" value="PDC2_DGC_like"/>
    <property type="match status" value="1"/>
</dbReference>
<dbReference type="CDD" id="cd12914">
    <property type="entry name" value="PDC1_DGC_like"/>
    <property type="match status" value="1"/>
</dbReference>
<sequence length="404" mass="44668">MDTLIIGAAERVRWDGVNNLQVDRLHHLFKQQVAVVPQLHGLFIYDKDGKWLVTDKDVIPKGINNSDRDYFIYHRTHTDPGIRINPVVKSRSTGDLIIPVSQRINNPDGSFAGVLLATLKVDYFVQFYSGFKVDPKGAIVVALTDGTILARRPFKESVIGTSLAKSVIFTDYLPHSRSGTALITAVVDKVERMYSYKQLDRYPLVVEAGLSKEAILASWYSDAQRSVAVVAFIIAGTLAVGITLLRQIRHSTRTEEELRIAHVALEKLAMQDSLTGLANRRQLDAVLPAEISRARRNGIPLGIVMIDIDHFKRYNDLYGHLAGDACIQAVAQAIRASVKRAGDLAVRYGGEEMTVLLPGTDELGTYQVAERISQAVRDLHIPHQGNETGEVTISAGVYTYLPSQ</sequence>
<feature type="domain" description="GGDEF" evidence="4">
    <location>
        <begin position="299"/>
        <end position="404"/>
    </location>
</feature>
<dbReference type="Pfam" id="PF00990">
    <property type="entry name" value="GGDEF"/>
    <property type="match status" value="1"/>
</dbReference>
<dbReference type="Gene3D" id="3.30.450.20">
    <property type="entry name" value="PAS domain"/>
    <property type="match status" value="2"/>
</dbReference>
<dbReference type="PANTHER" id="PTHR45138">
    <property type="entry name" value="REGULATORY COMPONENTS OF SENSORY TRANSDUCTION SYSTEM"/>
    <property type="match status" value="1"/>
</dbReference>
<dbReference type="InterPro" id="IPR050469">
    <property type="entry name" value="Diguanylate_Cyclase"/>
</dbReference>
<keyword evidence="3" id="KW-0812">Transmembrane</keyword>
<dbReference type="RefSeq" id="WP_188867016.1">
    <property type="nucleotide sequence ID" value="NZ_BMNW01000006.1"/>
</dbReference>
<protein>
    <recommendedName>
        <fullName evidence="1">diguanylate cyclase</fullName>
        <ecNumber evidence="1">2.7.7.65</ecNumber>
    </recommendedName>
</protein>
<evidence type="ECO:0000256" key="3">
    <source>
        <dbReference type="SAM" id="Phobius"/>
    </source>
</evidence>
<dbReference type="CDD" id="cd01949">
    <property type="entry name" value="GGDEF"/>
    <property type="match status" value="1"/>
</dbReference>
<comment type="catalytic activity">
    <reaction evidence="2">
        <text>2 GTP = 3',3'-c-di-GMP + 2 diphosphate</text>
        <dbReference type="Rhea" id="RHEA:24898"/>
        <dbReference type="ChEBI" id="CHEBI:33019"/>
        <dbReference type="ChEBI" id="CHEBI:37565"/>
        <dbReference type="ChEBI" id="CHEBI:58805"/>
        <dbReference type="EC" id="2.7.7.65"/>
    </reaction>
</comment>
<evidence type="ECO:0000259" key="4">
    <source>
        <dbReference type="PROSITE" id="PS50887"/>
    </source>
</evidence>
<keyword evidence="3" id="KW-0472">Membrane</keyword>
<proteinExistence type="predicted"/>
<gene>
    <name evidence="5" type="ORF">GCM10009425_30970</name>
</gene>
<dbReference type="PROSITE" id="PS50887">
    <property type="entry name" value="GGDEF"/>
    <property type="match status" value="1"/>
</dbReference>
<keyword evidence="3" id="KW-1133">Transmembrane helix</keyword>
<dbReference type="Pfam" id="PF22588">
    <property type="entry name" value="dCache_1_like"/>
    <property type="match status" value="1"/>
</dbReference>
<dbReference type="InterPro" id="IPR043128">
    <property type="entry name" value="Rev_trsase/Diguanyl_cyclase"/>
</dbReference>
<evidence type="ECO:0000256" key="1">
    <source>
        <dbReference type="ARBA" id="ARBA00012528"/>
    </source>
</evidence>
<organism evidence="5 6">
    <name type="scientific">Pseudomonas asuensis</name>
    <dbReference type="NCBI Taxonomy" id="1825787"/>
    <lineage>
        <taxon>Bacteria</taxon>
        <taxon>Pseudomonadati</taxon>
        <taxon>Pseudomonadota</taxon>
        <taxon>Gammaproteobacteria</taxon>
        <taxon>Pseudomonadales</taxon>
        <taxon>Pseudomonadaceae</taxon>
        <taxon>Pseudomonas</taxon>
    </lineage>
</organism>
<dbReference type="InterPro" id="IPR054327">
    <property type="entry name" value="His-kinase-like_sensor"/>
</dbReference>
<dbReference type="InterPro" id="IPR000160">
    <property type="entry name" value="GGDEF_dom"/>
</dbReference>
<dbReference type="SMART" id="SM00267">
    <property type="entry name" value="GGDEF"/>
    <property type="match status" value="1"/>
</dbReference>
<dbReference type="NCBIfam" id="TIGR00254">
    <property type="entry name" value="GGDEF"/>
    <property type="match status" value="1"/>
</dbReference>
<dbReference type="Proteomes" id="UP000616499">
    <property type="component" value="Unassembled WGS sequence"/>
</dbReference>